<protein>
    <recommendedName>
        <fullName evidence="8">2-dehydropantoate 2-reductase</fullName>
    </recommendedName>
</protein>
<dbReference type="GO" id="GO:0008677">
    <property type="term" value="F:2-dehydropantoate 2-reductase activity"/>
    <property type="evidence" value="ECO:0007669"/>
    <property type="project" value="InterPro"/>
</dbReference>
<comment type="similarity">
    <text evidence="1">Belongs to the ketopantoate reductase family.</text>
</comment>
<dbReference type="Gene3D" id="1.10.1040.10">
    <property type="entry name" value="N-(1-d-carboxylethyl)-l-norvaline Dehydrogenase, domain 2"/>
    <property type="match status" value="1"/>
</dbReference>
<dbReference type="PANTHER" id="PTHR21708:SF30">
    <property type="entry name" value="2-DEHYDROPANTOATE 2-REDUCTASE-RELATED"/>
    <property type="match status" value="1"/>
</dbReference>
<dbReference type="GO" id="GO:0015940">
    <property type="term" value="P:pantothenate biosynthetic process"/>
    <property type="evidence" value="ECO:0007669"/>
    <property type="project" value="InterPro"/>
</dbReference>
<keyword evidence="2" id="KW-0521">NADP</keyword>
<feature type="domain" description="Ketopantoate reductase C-terminal" evidence="5">
    <location>
        <begin position="198"/>
        <end position="321"/>
    </location>
</feature>
<feature type="domain" description="Ketopantoate reductase N-terminal" evidence="4">
    <location>
        <begin position="11"/>
        <end position="165"/>
    </location>
</feature>
<dbReference type="InterPro" id="IPR003710">
    <property type="entry name" value="ApbA"/>
</dbReference>
<dbReference type="NCBIfam" id="TIGR00745">
    <property type="entry name" value="apbA_panE"/>
    <property type="match status" value="1"/>
</dbReference>
<evidence type="ECO:0000256" key="1">
    <source>
        <dbReference type="ARBA" id="ARBA00007870"/>
    </source>
</evidence>
<evidence type="ECO:0008006" key="8">
    <source>
        <dbReference type="Google" id="ProtNLM"/>
    </source>
</evidence>
<organism evidence="6 7">
    <name type="scientific">Blastomyces percursus</name>
    <dbReference type="NCBI Taxonomy" id="1658174"/>
    <lineage>
        <taxon>Eukaryota</taxon>
        <taxon>Fungi</taxon>
        <taxon>Dikarya</taxon>
        <taxon>Ascomycota</taxon>
        <taxon>Pezizomycotina</taxon>
        <taxon>Eurotiomycetes</taxon>
        <taxon>Eurotiomycetidae</taxon>
        <taxon>Onygenales</taxon>
        <taxon>Ajellomycetaceae</taxon>
        <taxon>Blastomyces</taxon>
    </lineage>
</organism>
<dbReference type="EMBL" id="LGTZ01001306">
    <property type="protein sequence ID" value="OJD21721.1"/>
    <property type="molecule type" value="Genomic_DNA"/>
</dbReference>
<evidence type="ECO:0000256" key="3">
    <source>
        <dbReference type="ARBA" id="ARBA00023002"/>
    </source>
</evidence>
<name>A0A1J9PZG6_9EURO</name>
<dbReference type="OrthoDB" id="3609at2759"/>
<keyword evidence="7" id="KW-1185">Reference proteome</keyword>
<dbReference type="STRING" id="1658174.A0A1J9PZG6"/>
<dbReference type="SUPFAM" id="SSF48179">
    <property type="entry name" value="6-phosphogluconate dehydrogenase C-terminal domain-like"/>
    <property type="match status" value="1"/>
</dbReference>
<dbReference type="Gene3D" id="3.40.50.720">
    <property type="entry name" value="NAD(P)-binding Rossmann-like Domain"/>
    <property type="match status" value="1"/>
</dbReference>
<reference evidence="6 7" key="1">
    <citation type="submission" date="2015-08" db="EMBL/GenBank/DDBJ databases">
        <title>Emmonsia species relationships and genome sequence.</title>
        <authorList>
            <person name="Cuomo C.A."/>
            <person name="Schwartz I.S."/>
            <person name="Kenyon C."/>
            <person name="De Hoog G.S."/>
            <person name="Govender N.P."/>
            <person name="Botha A."/>
            <person name="Moreno L."/>
            <person name="De Vries M."/>
            <person name="Munoz J.F."/>
            <person name="Stielow J.B."/>
        </authorList>
    </citation>
    <scope>NUCLEOTIDE SEQUENCE [LARGE SCALE GENOMIC DNA]</scope>
    <source>
        <strain evidence="6 7">EI222</strain>
    </source>
</reference>
<dbReference type="Proteomes" id="UP000242791">
    <property type="component" value="Unassembled WGS sequence"/>
</dbReference>
<dbReference type="SUPFAM" id="SSF51735">
    <property type="entry name" value="NAD(P)-binding Rossmann-fold domains"/>
    <property type="match status" value="1"/>
</dbReference>
<dbReference type="FunFam" id="1.10.1040.10:FF:000017">
    <property type="entry name" value="2-dehydropantoate 2-reductase"/>
    <property type="match status" value="1"/>
</dbReference>
<sequence length="510" mass="57229">MASSSSTTIHVLVVGAGGVGTMACVALERSGRAKVTAVLRSNYSHVQENGFTIDSIDHGKLTSWRPSAIVNAVPKADPAQPFDYVVVTMKNIPETCNIPETIRPAVTPGRTAIVLIQNGIYIEPEFIKVFPDCVLLSGASYIGAHQRDGHVIHDDHDRMDLGAFRNLSLEHSLEQAKLKEFATVYTASNAVDINRVDDIVLYRWRKLLWNGTFNPLCAITQLDSAAIRHFGGDYSLIRPAMAEIVAIARADGYDLGKNVIDEMIEATPLELSFRPSMLVDVDKGNPVEVEAILGNALRIARGKGVQTPVLDNTYRFLKLIQARLLEARGVPTLEETISEEYRRFLDENRSPFVIFTDFLLNEIRNHEERFPSKVDYSSPLQILLLNMHSLPHEEAAEAFGYRLAPKAEEMGVLENLSSTRTRTPAREKQADCSGLRSSFPREDLVNGQLSRWRLPSQSRESASKRTWDDLIFPFHQKMLRYPRSSETDFVFTKEDLLKVAQRVWHAIDNI</sequence>
<dbReference type="InterPro" id="IPR051402">
    <property type="entry name" value="KPR-Related"/>
</dbReference>
<dbReference type="InterPro" id="IPR013752">
    <property type="entry name" value="KPA_reductase"/>
</dbReference>
<dbReference type="InterPro" id="IPR008927">
    <property type="entry name" value="6-PGluconate_DH-like_C_sf"/>
</dbReference>
<gene>
    <name evidence="6" type="ORF">ACJ73_06938</name>
</gene>
<evidence type="ECO:0000259" key="4">
    <source>
        <dbReference type="Pfam" id="PF02558"/>
    </source>
</evidence>
<dbReference type="InterPro" id="IPR013332">
    <property type="entry name" value="KPR_N"/>
</dbReference>
<dbReference type="VEuPathDB" id="FungiDB:ACJ73_06938"/>
<comment type="caution">
    <text evidence="6">The sequence shown here is derived from an EMBL/GenBank/DDBJ whole genome shotgun (WGS) entry which is preliminary data.</text>
</comment>
<accession>A0A1J9PZG6</accession>
<keyword evidence="3" id="KW-0560">Oxidoreductase</keyword>
<evidence type="ECO:0000313" key="6">
    <source>
        <dbReference type="EMBL" id="OJD21721.1"/>
    </source>
</evidence>
<dbReference type="PANTHER" id="PTHR21708">
    <property type="entry name" value="PROBABLE 2-DEHYDROPANTOATE 2-REDUCTASE"/>
    <property type="match status" value="1"/>
</dbReference>
<dbReference type="InterPro" id="IPR013328">
    <property type="entry name" value="6PGD_dom2"/>
</dbReference>
<evidence type="ECO:0000259" key="5">
    <source>
        <dbReference type="Pfam" id="PF08546"/>
    </source>
</evidence>
<evidence type="ECO:0000313" key="7">
    <source>
        <dbReference type="Proteomes" id="UP000242791"/>
    </source>
</evidence>
<proteinExistence type="inferred from homology"/>
<dbReference type="Pfam" id="PF02558">
    <property type="entry name" value="ApbA"/>
    <property type="match status" value="1"/>
</dbReference>
<dbReference type="GO" id="GO:0005737">
    <property type="term" value="C:cytoplasm"/>
    <property type="evidence" value="ECO:0007669"/>
    <property type="project" value="TreeGrafter"/>
</dbReference>
<dbReference type="AlphaFoldDB" id="A0A1J9PZG6"/>
<dbReference type="InterPro" id="IPR036291">
    <property type="entry name" value="NAD(P)-bd_dom_sf"/>
</dbReference>
<dbReference type="Pfam" id="PF08546">
    <property type="entry name" value="ApbA_C"/>
    <property type="match status" value="1"/>
</dbReference>
<evidence type="ECO:0000256" key="2">
    <source>
        <dbReference type="ARBA" id="ARBA00022857"/>
    </source>
</evidence>